<dbReference type="Gene3D" id="1.25.40.20">
    <property type="entry name" value="Ankyrin repeat-containing domain"/>
    <property type="match status" value="1"/>
</dbReference>
<dbReference type="Pfam" id="PF12796">
    <property type="entry name" value="Ank_2"/>
    <property type="match status" value="2"/>
</dbReference>
<evidence type="ECO:0000313" key="5">
    <source>
        <dbReference type="EMBL" id="CAK9041771.1"/>
    </source>
</evidence>
<accession>A0ABP0LRD8</accession>
<dbReference type="PROSITE" id="PS50297">
    <property type="entry name" value="ANK_REP_REGION"/>
    <property type="match status" value="5"/>
</dbReference>
<evidence type="ECO:0000256" key="4">
    <source>
        <dbReference type="SAM" id="Phobius"/>
    </source>
</evidence>
<evidence type="ECO:0000256" key="1">
    <source>
        <dbReference type="ARBA" id="ARBA00022737"/>
    </source>
</evidence>
<dbReference type="InterPro" id="IPR050745">
    <property type="entry name" value="Multifunctional_regulatory"/>
</dbReference>
<protein>
    <submittedName>
        <fullName evidence="5">Ankyrin-1 (ANK-1) (Ankyrin-R) (Erythrocyte ankyrin)</fullName>
    </submittedName>
</protein>
<keyword evidence="1" id="KW-0677">Repeat</keyword>
<dbReference type="PANTHER" id="PTHR24189">
    <property type="entry name" value="MYOTROPHIN"/>
    <property type="match status" value="1"/>
</dbReference>
<feature type="repeat" description="ANK" evidence="3">
    <location>
        <begin position="497"/>
        <end position="529"/>
    </location>
</feature>
<evidence type="ECO:0000313" key="6">
    <source>
        <dbReference type="Proteomes" id="UP001642464"/>
    </source>
</evidence>
<reference evidence="5 6" key="1">
    <citation type="submission" date="2024-02" db="EMBL/GenBank/DDBJ databases">
        <authorList>
            <person name="Chen Y."/>
            <person name="Shah S."/>
            <person name="Dougan E. K."/>
            <person name="Thang M."/>
            <person name="Chan C."/>
        </authorList>
    </citation>
    <scope>NUCLEOTIDE SEQUENCE [LARGE SCALE GENOMIC DNA]</scope>
</reference>
<keyword evidence="2 3" id="KW-0040">ANK repeat</keyword>
<dbReference type="InterPro" id="IPR002110">
    <property type="entry name" value="Ankyrin_rpt"/>
</dbReference>
<gene>
    <name evidence="5" type="ORF">SCF082_LOCUS24070</name>
</gene>
<feature type="transmembrane region" description="Helical" evidence="4">
    <location>
        <begin position="734"/>
        <end position="751"/>
    </location>
</feature>
<dbReference type="EMBL" id="CAXAMM010017735">
    <property type="protein sequence ID" value="CAK9041771.1"/>
    <property type="molecule type" value="Genomic_DNA"/>
</dbReference>
<feature type="repeat" description="ANK" evidence="3">
    <location>
        <begin position="396"/>
        <end position="428"/>
    </location>
</feature>
<feature type="repeat" description="ANK" evidence="3">
    <location>
        <begin position="467"/>
        <end position="496"/>
    </location>
</feature>
<organism evidence="5 6">
    <name type="scientific">Durusdinium trenchii</name>
    <dbReference type="NCBI Taxonomy" id="1381693"/>
    <lineage>
        <taxon>Eukaryota</taxon>
        <taxon>Sar</taxon>
        <taxon>Alveolata</taxon>
        <taxon>Dinophyceae</taxon>
        <taxon>Suessiales</taxon>
        <taxon>Symbiodiniaceae</taxon>
        <taxon>Durusdinium</taxon>
    </lineage>
</organism>
<dbReference type="PANTHER" id="PTHR24189:SF50">
    <property type="entry name" value="ANKYRIN REPEAT AND SOCS BOX PROTEIN 2"/>
    <property type="match status" value="1"/>
</dbReference>
<comment type="caution">
    <text evidence="5">The sequence shown here is derived from an EMBL/GenBank/DDBJ whole genome shotgun (WGS) entry which is preliminary data.</text>
</comment>
<dbReference type="PRINTS" id="PR01415">
    <property type="entry name" value="ANKYRIN"/>
</dbReference>
<dbReference type="InterPro" id="IPR036770">
    <property type="entry name" value="Ankyrin_rpt-contain_sf"/>
</dbReference>
<evidence type="ECO:0000256" key="3">
    <source>
        <dbReference type="PROSITE-ProRule" id="PRU00023"/>
    </source>
</evidence>
<feature type="transmembrane region" description="Helical" evidence="4">
    <location>
        <begin position="594"/>
        <end position="611"/>
    </location>
</feature>
<dbReference type="PROSITE" id="PS50088">
    <property type="entry name" value="ANK_REPEAT"/>
    <property type="match status" value="5"/>
</dbReference>
<feature type="repeat" description="ANK" evidence="3">
    <location>
        <begin position="530"/>
        <end position="562"/>
    </location>
</feature>
<keyword evidence="4" id="KW-0812">Transmembrane</keyword>
<feature type="transmembrane region" description="Helical" evidence="4">
    <location>
        <begin position="820"/>
        <end position="843"/>
    </location>
</feature>
<evidence type="ECO:0000256" key="2">
    <source>
        <dbReference type="ARBA" id="ARBA00023043"/>
    </source>
</evidence>
<proteinExistence type="predicted"/>
<keyword evidence="4" id="KW-0472">Membrane</keyword>
<dbReference type="SUPFAM" id="SSF48403">
    <property type="entry name" value="Ankyrin repeat"/>
    <property type="match status" value="1"/>
</dbReference>
<sequence length="1021" mass="111479">MGMTLMKWLFDGSGEGAGAFVARNGFAWAFLGLAHGIVLQLSEQMAPANGAPFLAPAELPQFPEPREDLMAAEYTVNRGVSNVPKILEHGRAHDCDDGEHASKNKCLTHENRKCMWVRLHSHDPRPLVQKETAFCMPCQLDGVDLPCWNSGAWLGGSQVMECEMSCLHQKRVMQPQYSCTDFTGIDSQTSCFGRGDETSSKCMFITYQDQHGATKSSCAPCELQGVGNIDCPVSGMTGPEVNSTVTMCASQCEAPRPDAHVTLAPSVTNPGLSRVSARPDEMVTAPVSPPLPPAEGETALATRAQVANRMTTTTPYGQAPEYFPMVVYRSPEDVKATKVHAASTELPWPVELPALKECSAVTVHYLAVKRWCGFSLVNTLAALPAADVATVRCGELQGTLLHEAVEGGDLEVVKLLLARGGAQTVNAKDRFLKTPLAWAALKGRVEVTKLLLASNATVNAKDEFLATPLSDAAQEGHVEVAKLLLQHGAEMEARGQMGRTPLMEAAEQGHLEVADLLIQEGADLDAVDYAGRPPLVHAAIQGEQDMVELLVENGANVFGSSNDGIAFYKSGPPEIQSYIGQQMRFRSLITQPCFLWILLGAPALGVLWAALQRALRGGLPSSFVEIPSERQMVESELLEDTEDDEQSEFFHGAKLLLAQTSLSPFHRFLEVATCAVLIFGFGVSVVWWAFWIPLHVFFYLLPALLAYPCHLLMTRPALFLTFSLSSAAAPLLQLLRTTLLLALVLLVAARHRSECVWVSSVWAAPICRDQSAMAGGATSTSFYVDSLQLSSLNWYELLLDPSTSWQLEGVTLFGFQLRPFLLTAAFFIFLLLTSLAYMATLLLKCFASMTRPCVTDQGLSPSEAVRLQMLLRAAAPSTFPKDVAPEKGRSLHGKLLLLILDVAFDVNTVYTLMFTGNPLFAFALMLVLSRSLAQQLFSGACRLPEAVQESTRRGMMRKDLLDIFDEEQGFQAFASLCLTSLSYWYCIQDAYQATAQIISILLSTYSVSSYLFRRIDAEIET</sequence>
<feature type="repeat" description="ANK" evidence="3">
    <location>
        <begin position="431"/>
        <end position="463"/>
    </location>
</feature>
<feature type="transmembrane region" description="Helical" evidence="4">
    <location>
        <begin position="668"/>
        <end position="690"/>
    </location>
</feature>
<dbReference type="Proteomes" id="UP001642464">
    <property type="component" value="Unassembled WGS sequence"/>
</dbReference>
<keyword evidence="6" id="KW-1185">Reference proteome</keyword>
<keyword evidence="4" id="KW-1133">Transmembrane helix</keyword>
<dbReference type="SMART" id="SM00248">
    <property type="entry name" value="ANK"/>
    <property type="match status" value="5"/>
</dbReference>
<name>A0ABP0LRD8_9DINO</name>